<dbReference type="InterPro" id="IPR000477">
    <property type="entry name" value="RT_dom"/>
</dbReference>
<dbReference type="PROSITE" id="PS50878">
    <property type="entry name" value="RT_POL"/>
    <property type="match status" value="1"/>
</dbReference>
<sequence>ILLQKLKLVGITGSAFLLLKSYLTGRTQRCEVNGSISGENDVKCGVPQGSILGPLFFLLYINDLPACLSKTKPRLFADDTNITAAGECLSDLEDAVNSDLEMLRKWLMANKLSLNVAKTEFQIIGTKQMLKKASVQQLKIHIQNIPIKQVFQCKTLGVTVDENLCWKSNTDNICKKISSGIYALKSIKEYVDQKTLVS</sequence>
<dbReference type="OrthoDB" id="5989324at2759"/>
<feature type="non-terminal residue" evidence="1">
    <location>
        <position position="198"/>
    </location>
</feature>
<name>A0A6S7IWC7_PARCT</name>
<gene>
    <name evidence="1" type="ORF">PACLA_8A064904</name>
</gene>
<dbReference type="PANTHER" id="PTHR33332">
    <property type="entry name" value="REVERSE TRANSCRIPTASE DOMAIN-CONTAINING PROTEIN"/>
    <property type="match status" value="1"/>
</dbReference>
<reference evidence="1" key="1">
    <citation type="submission" date="2020-04" db="EMBL/GenBank/DDBJ databases">
        <authorList>
            <person name="Alioto T."/>
            <person name="Alioto T."/>
            <person name="Gomez Garrido J."/>
        </authorList>
    </citation>
    <scope>NUCLEOTIDE SEQUENCE</scope>
    <source>
        <strain evidence="1">A484AB</strain>
    </source>
</reference>
<feature type="non-terminal residue" evidence="1">
    <location>
        <position position="1"/>
    </location>
</feature>
<keyword evidence="2" id="KW-1185">Reference proteome</keyword>
<evidence type="ECO:0000313" key="1">
    <source>
        <dbReference type="EMBL" id="CAB4022086.1"/>
    </source>
</evidence>
<dbReference type="EMBL" id="CACRXK020011796">
    <property type="protein sequence ID" value="CAB4022086.1"/>
    <property type="molecule type" value="Genomic_DNA"/>
</dbReference>
<organism evidence="1 2">
    <name type="scientific">Paramuricea clavata</name>
    <name type="common">Red gorgonian</name>
    <name type="synonym">Violescent sea-whip</name>
    <dbReference type="NCBI Taxonomy" id="317549"/>
    <lineage>
        <taxon>Eukaryota</taxon>
        <taxon>Metazoa</taxon>
        <taxon>Cnidaria</taxon>
        <taxon>Anthozoa</taxon>
        <taxon>Octocorallia</taxon>
        <taxon>Malacalcyonacea</taxon>
        <taxon>Plexauridae</taxon>
        <taxon>Paramuricea</taxon>
    </lineage>
</organism>
<accession>A0A6S7IWC7</accession>
<protein>
    <submittedName>
        <fullName evidence="1">Uncharacterized protein</fullName>
    </submittedName>
</protein>
<dbReference type="Proteomes" id="UP001152795">
    <property type="component" value="Unassembled WGS sequence"/>
</dbReference>
<dbReference type="Pfam" id="PF00078">
    <property type="entry name" value="RVT_1"/>
    <property type="match status" value="1"/>
</dbReference>
<evidence type="ECO:0000313" key="2">
    <source>
        <dbReference type="Proteomes" id="UP001152795"/>
    </source>
</evidence>
<comment type="caution">
    <text evidence="1">The sequence shown here is derived from an EMBL/GenBank/DDBJ whole genome shotgun (WGS) entry which is preliminary data.</text>
</comment>
<dbReference type="AlphaFoldDB" id="A0A6S7IWC7"/>
<proteinExistence type="predicted"/>